<dbReference type="Gene3D" id="3.30.420.10">
    <property type="entry name" value="Ribonuclease H-like superfamily/Ribonuclease H"/>
    <property type="match status" value="1"/>
</dbReference>
<dbReference type="AlphaFoldDB" id="A0A0F9N449"/>
<protein>
    <submittedName>
        <fullName evidence="2">Uncharacterized protein</fullName>
    </submittedName>
</protein>
<dbReference type="InterPro" id="IPR036397">
    <property type="entry name" value="RNaseH_sf"/>
</dbReference>
<gene>
    <name evidence="2" type="ORF">LCGC14_1382060</name>
</gene>
<accession>A0A0F9N449</accession>
<dbReference type="GO" id="GO:0003676">
    <property type="term" value="F:nucleic acid binding"/>
    <property type="evidence" value="ECO:0007669"/>
    <property type="project" value="InterPro"/>
</dbReference>
<organism evidence="2">
    <name type="scientific">marine sediment metagenome</name>
    <dbReference type="NCBI Taxonomy" id="412755"/>
    <lineage>
        <taxon>unclassified sequences</taxon>
        <taxon>metagenomes</taxon>
        <taxon>ecological metagenomes</taxon>
    </lineage>
</organism>
<dbReference type="EMBL" id="LAZR01008840">
    <property type="protein sequence ID" value="KKM76262.1"/>
    <property type="molecule type" value="Genomic_DNA"/>
</dbReference>
<evidence type="ECO:0000313" key="2">
    <source>
        <dbReference type="EMBL" id="KKM76262.1"/>
    </source>
</evidence>
<dbReference type="GO" id="GO:0008821">
    <property type="term" value="F:crossover junction DNA endonuclease activity"/>
    <property type="evidence" value="ECO:0007669"/>
    <property type="project" value="InterPro"/>
</dbReference>
<keyword evidence="1" id="KW-0812">Transmembrane</keyword>
<dbReference type="PANTHER" id="PTHR36015">
    <property type="entry name" value="HOLLIDAY JUNCTION RESOLVASE MOC1, CHLOROPLASTIC-RELATED"/>
    <property type="match status" value="1"/>
</dbReference>
<dbReference type="InterPro" id="IPR012337">
    <property type="entry name" value="RNaseH-like_sf"/>
</dbReference>
<proteinExistence type="predicted"/>
<keyword evidence="1" id="KW-1133">Transmembrane helix</keyword>
<feature type="transmembrane region" description="Helical" evidence="1">
    <location>
        <begin position="81"/>
        <end position="98"/>
    </location>
</feature>
<dbReference type="SUPFAM" id="SSF53098">
    <property type="entry name" value="Ribonuclease H-like"/>
    <property type="match status" value="1"/>
</dbReference>
<comment type="caution">
    <text evidence="2">The sequence shown here is derived from an EMBL/GenBank/DDBJ whole genome shotgun (WGS) entry which is preliminary data.</text>
</comment>
<dbReference type="PANTHER" id="PTHR36015:SF6">
    <property type="entry name" value="HOLLIDAY JUNCTION RESOLVASE MOC1, CHLOROPLASTIC-RELATED"/>
    <property type="match status" value="1"/>
</dbReference>
<reference evidence="2" key="1">
    <citation type="journal article" date="2015" name="Nature">
        <title>Complex archaea that bridge the gap between prokaryotes and eukaryotes.</title>
        <authorList>
            <person name="Spang A."/>
            <person name="Saw J.H."/>
            <person name="Jorgensen S.L."/>
            <person name="Zaremba-Niedzwiedzka K."/>
            <person name="Martijn J."/>
            <person name="Lind A.E."/>
            <person name="van Eijk R."/>
            <person name="Schleper C."/>
            <person name="Guy L."/>
            <person name="Ettema T.J."/>
        </authorList>
    </citation>
    <scope>NUCLEOTIDE SEQUENCE</scope>
</reference>
<dbReference type="CDD" id="cd22992">
    <property type="entry name" value="MOC1"/>
    <property type="match status" value="1"/>
</dbReference>
<name>A0A0F9N449_9ZZZZ</name>
<evidence type="ECO:0000256" key="1">
    <source>
        <dbReference type="SAM" id="Phobius"/>
    </source>
</evidence>
<keyword evidence="1" id="KW-0472">Membrane</keyword>
<sequence length="158" mass="17341">MEERIVGIDPGLGGAVAFIMRDDLAVVDDVPVIQVGKKREYNAPEMAEILRCWSPDHVYIEKVHSMPKQGVASSFNFGKGFGLWLGIVATLGIPYTLVTPQRWKGKMLDGQRRGKGDARLRATQLFPELASSLTRVKDDGRAEALLIAAYGRLTGTEV</sequence>
<dbReference type="InterPro" id="IPR045290">
    <property type="entry name" value="MOC1-like"/>
</dbReference>